<organism evidence="2 3">
    <name type="scientific">Gonapodya prolifera (strain JEL478)</name>
    <name type="common">Monoblepharis prolifera</name>
    <dbReference type="NCBI Taxonomy" id="1344416"/>
    <lineage>
        <taxon>Eukaryota</taxon>
        <taxon>Fungi</taxon>
        <taxon>Fungi incertae sedis</taxon>
        <taxon>Chytridiomycota</taxon>
        <taxon>Chytridiomycota incertae sedis</taxon>
        <taxon>Monoblepharidomycetes</taxon>
        <taxon>Monoblepharidales</taxon>
        <taxon>Gonapodyaceae</taxon>
        <taxon>Gonapodya</taxon>
    </lineage>
</organism>
<dbReference type="Proteomes" id="UP000070544">
    <property type="component" value="Unassembled WGS sequence"/>
</dbReference>
<keyword evidence="3" id="KW-1185">Reference proteome</keyword>
<evidence type="ECO:0000256" key="1">
    <source>
        <dbReference type="SAM" id="MobiDB-lite"/>
    </source>
</evidence>
<dbReference type="EMBL" id="KQ965771">
    <property type="protein sequence ID" value="KXS14097.1"/>
    <property type="molecule type" value="Genomic_DNA"/>
</dbReference>
<name>A0A139ABH2_GONPJ</name>
<gene>
    <name evidence="2" type="ORF">M427DRAFT_354558</name>
</gene>
<evidence type="ECO:0000313" key="2">
    <source>
        <dbReference type="EMBL" id="KXS14097.1"/>
    </source>
</evidence>
<evidence type="ECO:0000313" key="3">
    <source>
        <dbReference type="Proteomes" id="UP000070544"/>
    </source>
</evidence>
<sequence length="172" mass="19553">MAPDRGVERSWGVSLDREDITCIIEFVSFPRRATRASTSCPSAFTIWGFEELIFLLGPVLNRTFVVRHSLLLLLLIICAAPFVPDVRARNSACDQHRRIWASVPLLPEVSREATESNKGDGPPVGRSTWRKHQSLSDSSHCWRRRGGVRRRRPESEVWCVACRVVFLQPLQS</sequence>
<proteinExistence type="predicted"/>
<protein>
    <submittedName>
        <fullName evidence="2">Uncharacterized protein</fullName>
    </submittedName>
</protein>
<dbReference type="AlphaFoldDB" id="A0A139ABH2"/>
<accession>A0A139ABH2</accession>
<feature type="region of interest" description="Disordered" evidence="1">
    <location>
        <begin position="111"/>
        <end position="132"/>
    </location>
</feature>
<reference evidence="2 3" key="1">
    <citation type="journal article" date="2015" name="Genome Biol. Evol.">
        <title>Phylogenomic analyses indicate that early fungi evolved digesting cell walls of algal ancestors of land plants.</title>
        <authorList>
            <person name="Chang Y."/>
            <person name="Wang S."/>
            <person name="Sekimoto S."/>
            <person name="Aerts A.L."/>
            <person name="Choi C."/>
            <person name="Clum A."/>
            <person name="LaButti K.M."/>
            <person name="Lindquist E.A."/>
            <person name="Yee Ngan C."/>
            <person name="Ohm R.A."/>
            <person name="Salamov A.A."/>
            <person name="Grigoriev I.V."/>
            <person name="Spatafora J.W."/>
            <person name="Berbee M.L."/>
        </authorList>
    </citation>
    <scope>NUCLEOTIDE SEQUENCE [LARGE SCALE GENOMIC DNA]</scope>
    <source>
        <strain evidence="2 3">JEL478</strain>
    </source>
</reference>